<dbReference type="Proteomes" id="UP000186720">
    <property type="component" value="Unassembled WGS sequence"/>
</dbReference>
<gene>
    <name evidence="1" type="ORF">RG47T_4324</name>
</gene>
<keyword evidence="2" id="KW-1185">Reference proteome</keyword>
<evidence type="ECO:0000313" key="2">
    <source>
        <dbReference type="Proteomes" id="UP000186720"/>
    </source>
</evidence>
<dbReference type="EMBL" id="MPPL01000001">
    <property type="protein sequence ID" value="OKS88846.1"/>
    <property type="molecule type" value="Genomic_DNA"/>
</dbReference>
<dbReference type="AlphaFoldDB" id="A0A1Q6A4B9"/>
<protein>
    <submittedName>
        <fullName evidence="1">Uncharacterized protein</fullName>
    </submittedName>
</protein>
<sequence>MYNFVNSLCIKFYHHIVSKLFEDASCTIQGAFAIKRKCYADTFTLVQ</sequence>
<evidence type="ECO:0000313" key="1">
    <source>
        <dbReference type="EMBL" id="OKS88846.1"/>
    </source>
</evidence>
<reference evidence="1 2" key="1">
    <citation type="submission" date="2016-11" db="EMBL/GenBank/DDBJ databases">
        <title>Whole Genome Sequencing of Mucilaginibacter polytrichastri RG4-7(T) isolated from the moss sample.</title>
        <authorList>
            <person name="Li Y."/>
        </authorList>
    </citation>
    <scope>NUCLEOTIDE SEQUENCE [LARGE SCALE GENOMIC DNA]</scope>
    <source>
        <strain evidence="1 2">RG4-7</strain>
    </source>
</reference>
<proteinExistence type="predicted"/>
<organism evidence="1 2">
    <name type="scientific">Mucilaginibacter polytrichastri</name>
    <dbReference type="NCBI Taxonomy" id="1302689"/>
    <lineage>
        <taxon>Bacteria</taxon>
        <taxon>Pseudomonadati</taxon>
        <taxon>Bacteroidota</taxon>
        <taxon>Sphingobacteriia</taxon>
        <taxon>Sphingobacteriales</taxon>
        <taxon>Sphingobacteriaceae</taxon>
        <taxon>Mucilaginibacter</taxon>
    </lineage>
</organism>
<name>A0A1Q6A4B9_9SPHI</name>
<accession>A0A1Q6A4B9</accession>
<dbReference type="STRING" id="1302689.RG47T_4324"/>
<comment type="caution">
    <text evidence="1">The sequence shown here is derived from an EMBL/GenBank/DDBJ whole genome shotgun (WGS) entry which is preliminary data.</text>
</comment>